<dbReference type="GO" id="GO:0006659">
    <property type="term" value="P:phosphatidylserine biosynthetic process"/>
    <property type="evidence" value="ECO:0007669"/>
    <property type="project" value="InterPro"/>
</dbReference>
<keyword evidence="1" id="KW-0472">Membrane</keyword>
<reference evidence="2" key="1">
    <citation type="submission" date="2021-01" db="EMBL/GenBank/DDBJ databases">
        <authorList>
            <person name="Corre E."/>
            <person name="Pelletier E."/>
            <person name="Niang G."/>
            <person name="Scheremetjew M."/>
            <person name="Finn R."/>
            <person name="Kale V."/>
            <person name="Holt S."/>
            <person name="Cochrane G."/>
            <person name="Meng A."/>
            <person name="Brown T."/>
            <person name="Cohen L."/>
        </authorList>
    </citation>
    <scope>NUCLEOTIDE SEQUENCE</scope>
    <source>
        <strain evidence="2">308</strain>
    </source>
</reference>
<protein>
    <submittedName>
        <fullName evidence="2">Uncharacterized protein</fullName>
    </submittedName>
</protein>
<proteinExistence type="predicted"/>
<dbReference type="InterPro" id="IPR004277">
    <property type="entry name" value="PSS"/>
</dbReference>
<dbReference type="GO" id="GO:0106245">
    <property type="term" value="F:L-serine-phosphatidylethanolamine phosphatidyltransferase activity"/>
    <property type="evidence" value="ECO:0007669"/>
    <property type="project" value="InterPro"/>
</dbReference>
<dbReference type="Pfam" id="PF03034">
    <property type="entry name" value="PSS"/>
    <property type="match status" value="1"/>
</dbReference>
<evidence type="ECO:0000313" key="2">
    <source>
        <dbReference type="EMBL" id="CAD8885928.1"/>
    </source>
</evidence>
<feature type="transmembrane region" description="Helical" evidence="1">
    <location>
        <begin position="20"/>
        <end position="50"/>
    </location>
</feature>
<evidence type="ECO:0000256" key="1">
    <source>
        <dbReference type="SAM" id="Phobius"/>
    </source>
</evidence>
<dbReference type="AlphaFoldDB" id="A0A7S1BH88"/>
<dbReference type="EMBL" id="HBFR01018072">
    <property type="protein sequence ID" value="CAD8885928.1"/>
    <property type="molecule type" value="Transcribed_RNA"/>
</dbReference>
<sequence length="421" mass="46943">MTLLAARIPRPSVTSPSPLLYVACYALLFSYTVLLTCFTALSLLGLYAVPTVEVSHVATWTTCRDTSLSAIYRQIFHTPWFFCHVLGWCFKMLVFRSWPVCLLAALAFELAEVTLVRAVPQFEECWWDSLLLDYAAANLLGMGAGAWILRRLGPRDGWGPEAYDWPGGDAPADVPSASRTLALLAPFPRPFRQQSRPERYCDALARPRHGAALAVAIAFATTTEVGVFLLRNTFPPLKHASYAAFRTVAAAVLAIVSGREWYARVERGGPALGQPYTNLLLGTTAVEYLAAGLFLPPAVRSQIFQEGNLAFLPRHVFWGHVRCLLLFLLWAVLQNVERGGAAKERDGIVKRLSPEDRDAVAAVARDNSWRRRTVAFRRLSVGREWKAKILRHALGDFLSDMLLVSMLWPMGLLLVQGWKWD</sequence>
<keyword evidence="1" id="KW-0812">Transmembrane</keyword>
<gene>
    <name evidence="2" type="ORF">CHYS00102_LOCUS13125</name>
</gene>
<name>A0A7S1BH88_9STRA</name>
<keyword evidence="1" id="KW-1133">Transmembrane helix</keyword>
<accession>A0A7S1BH88</accession>
<organism evidence="2">
    <name type="scientific">Corethron hystrix</name>
    <dbReference type="NCBI Taxonomy" id="216773"/>
    <lineage>
        <taxon>Eukaryota</taxon>
        <taxon>Sar</taxon>
        <taxon>Stramenopiles</taxon>
        <taxon>Ochrophyta</taxon>
        <taxon>Bacillariophyta</taxon>
        <taxon>Coscinodiscophyceae</taxon>
        <taxon>Corethrophycidae</taxon>
        <taxon>Corethrales</taxon>
        <taxon>Corethraceae</taxon>
        <taxon>Corethron</taxon>
    </lineage>
</organism>